<sequence length="59" mass="6880">MIDHHHPSPQTQSREGTVLRDSVRDVHVYCTPFYERIQELLSHQRTVLQSLGHRATLCV</sequence>
<evidence type="ECO:0000313" key="2">
    <source>
        <dbReference type="Proteomes" id="UP000298030"/>
    </source>
</evidence>
<keyword evidence="2" id="KW-1185">Reference proteome</keyword>
<reference evidence="1 2" key="1">
    <citation type="journal article" date="2019" name="Nat. Ecol. Evol.">
        <title>Megaphylogeny resolves global patterns of mushroom evolution.</title>
        <authorList>
            <person name="Varga T."/>
            <person name="Krizsan K."/>
            <person name="Foldi C."/>
            <person name="Dima B."/>
            <person name="Sanchez-Garcia M."/>
            <person name="Sanchez-Ramirez S."/>
            <person name="Szollosi G.J."/>
            <person name="Szarkandi J.G."/>
            <person name="Papp V."/>
            <person name="Albert L."/>
            <person name="Andreopoulos W."/>
            <person name="Angelini C."/>
            <person name="Antonin V."/>
            <person name="Barry K.W."/>
            <person name="Bougher N.L."/>
            <person name="Buchanan P."/>
            <person name="Buyck B."/>
            <person name="Bense V."/>
            <person name="Catcheside P."/>
            <person name="Chovatia M."/>
            <person name="Cooper J."/>
            <person name="Damon W."/>
            <person name="Desjardin D."/>
            <person name="Finy P."/>
            <person name="Geml J."/>
            <person name="Haridas S."/>
            <person name="Hughes K."/>
            <person name="Justo A."/>
            <person name="Karasinski D."/>
            <person name="Kautmanova I."/>
            <person name="Kiss B."/>
            <person name="Kocsube S."/>
            <person name="Kotiranta H."/>
            <person name="LaButti K.M."/>
            <person name="Lechner B.E."/>
            <person name="Liimatainen K."/>
            <person name="Lipzen A."/>
            <person name="Lukacs Z."/>
            <person name="Mihaltcheva S."/>
            <person name="Morgado L.N."/>
            <person name="Niskanen T."/>
            <person name="Noordeloos M.E."/>
            <person name="Ohm R.A."/>
            <person name="Ortiz-Santana B."/>
            <person name="Ovrebo C."/>
            <person name="Racz N."/>
            <person name="Riley R."/>
            <person name="Savchenko A."/>
            <person name="Shiryaev A."/>
            <person name="Soop K."/>
            <person name="Spirin V."/>
            <person name="Szebenyi C."/>
            <person name="Tomsovsky M."/>
            <person name="Tulloss R.E."/>
            <person name="Uehling J."/>
            <person name="Grigoriev I.V."/>
            <person name="Vagvolgyi C."/>
            <person name="Papp T."/>
            <person name="Martin F.M."/>
            <person name="Miettinen O."/>
            <person name="Hibbett D.S."/>
            <person name="Nagy L.G."/>
        </authorList>
    </citation>
    <scope>NUCLEOTIDE SEQUENCE [LARGE SCALE GENOMIC DNA]</scope>
    <source>
        <strain evidence="1 2">FP101781</strain>
    </source>
</reference>
<organism evidence="1 2">
    <name type="scientific">Coprinellus micaceus</name>
    <name type="common">Glistening ink-cap mushroom</name>
    <name type="synonym">Coprinus micaceus</name>
    <dbReference type="NCBI Taxonomy" id="71717"/>
    <lineage>
        <taxon>Eukaryota</taxon>
        <taxon>Fungi</taxon>
        <taxon>Dikarya</taxon>
        <taxon>Basidiomycota</taxon>
        <taxon>Agaricomycotina</taxon>
        <taxon>Agaricomycetes</taxon>
        <taxon>Agaricomycetidae</taxon>
        <taxon>Agaricales</taxon>
        <taxon>Agaricineae</taxon>
        <taxon>Psathyrellaceae</taxon>
        <taxon>Coprinellus</taxon>
    </lineage>
</organism>
<comment type="caution">
    <text evidence="1">The sequence shown here is derived from an EMBL/GenBank/DDBJ whole genome shotgun (WGS) entry which is preliminary data.</text>
</comment>
<dbReference type="EMBL" id="QPFP01000053">
    <property type="protein sequence ID" value="TEB25845.1"/>
    <property type="molecule type" value="Genomic_DNA"/>
</dbReference>
<gene>
    <name evidence="1" type="ORF">FA13DRAFT_1132734</name>
</gene>
<proteinExistence type="predicted"/>
<evidence type="ECO:0000313" key="1">
    <source>
        <dbReference type="EMBL" id="TEB25845.1"/>
    </source>
</evidence>
<accession>A0A4Y7SVE6</accession>
<dbReference type="AlphaFoldDB" id="A0A4Y7SVE6"/>
<protein>
    <submittedName>
        <fullName evidence="1">Uncharacterized protein</fullName>
    </submittedName>
</protein>
<dbReference type="Proteomes" id="UP000298030">
    <property type="component" value="Unassembled WGS sequence"/>
</dbReference>
<name>A0A4Y7SVE6_COPMI</name>